<organism evidence="2 3">
    <name type="scientific">Cohnella kolymensis</name>
    <dbReference type="NCBI Taxonomy" id="1590652"/>
    <lineage>
        <taxon>Bacteria</taxon>
        <taxon>Bacillati</taxon>
        <taxon>Bacillota</taxon>
        <taxon>Bacilli</taxon>
        <taxon>Bacillales</taxon>
        <taxon>Paenibacillaceae</taxon>
        <taxon>Cohnella</taxon>
    </lineage>
</organism>
<accession>A0ABR5A1V3</accession>
<dbReference type="EMBL" id="JXAL01000024">
    <property type="protein sequence ID" value="KIL35041.1"/>
    <property type="molecule type" value="Genomic_DNA"/>
</dbReference>
<dbReference type="Pfam" id="PF06983">
    <property type="entry name" value="3-dmu-9_3-mt"/>
    <property type="match status" value="1"/>
</dbReference>
<name>A0ABR5A1V3_9BACL</name>
<dbReference type="PANTHER" id="PTHR33990:SF1">
    <property type="entry name" value="PROTEIN YJDN"/>
    <property type="match status" value="1"/>
</dbReference>
<dbReference type="Gene3D" id="3.10.180.10">
    <property type="entry name" value="2,3-Dihydroxybiphenyl 1,2-Dioxygenase, domain 1"/>
    <property type="match status" value="1"/>
</dbReference>
<comment type="caution">
    <text evidence="2">The sequence shown here is derived from an EMBL/GenBank/DDBJ whole genome shotgun (WGS) entry which is preliminary data.</text>
</comment>
<dbReference type="InterPro" id="IPR029068">
    <property type="entry name" value="Glyas_Bleomycin-R_OHBP_Dase"/>
</dbReference>
<sequence>MGTLKPYLISEDARSQAEFYIQSLGGEVVSVLTHEEATGVQNELKDKVMHMCIAVAGENNIFMADAVEPPTQGSGISLSIAYNTEAEAREAFEKLAAGGNVKFPFEFQPFGIFYGELTDKFGVSWMLTSEPQAGQS</sequence>
<gene>
    <name evidence="2" type="ORF">SD71_15365</name>
</gene>
<protein>
    <submittedName>
        <fullName evidence="2">Glyoxalase</fullName>
    </submittedName>
</protein>
<evidence type="ECO:0000313" key="2">
    <source>
        <dbReference type="EMBL" id="KIL35041.1"/>
    </source>
</evidence>
<evidence type="ECO:0000259" key="1">
    <source>
        <dbReference type="Pfam" id="PF06983"/>
    </source>
</evidence>
<dbReference type="InterPro" id="IPR028973">
    <property type="entry name" value="PhnB-like"/>
</dbReference>
<feature type="domain" description="PhnB-like" evidence="1">
    <location>
        <begin position="10"/>
        <end position="127"/>
    </location>
</feature>
<dbReference type="CDD" id="cd06588">
    <property type="entry name" value="PhnB_like"/>
    <property type="match status" value="1"/>
</dbReference>
<proteinExistence type="predicted"/>
<dbReference type="Proteomes" id="UP000054526">
    <property type="component" value="Unassembled WGS sequence"/>
</dbReference>
<dbReference type="PANTHER" id="PTHR33990">
    <property type="entry name" value="PROTEIN YJDN-RELATED"/>
    <property type="match status" value="1"/>
</dbReference>
<dbReference type="RefSeq" id="WP_041064973.1">
    <property type="nucleotide sequence ID" value="NZ_JXAL01000024.1"/>
</dbReference>
<reference evidence="2 3" key="1">
    <citation type="submission" date="2014-12" db="EMBL/GenBank/DDBJ databases">
        <title>Draft genome sequence of Cohnella kolymensis strain B-2846.</title>
        <authorList>
            <person name="Karlyshev A.V."/>
            <person name="Kudryashova E.B."/>
        </authorList>
    </citation>
    <scope>NUCLEOTIDE SEQUENCE [LARGE SCALE GENOMIC DNA]</scope>
    <source>
        <strain evidence="2 3">VKM B-2846</strain>
    </source>
</reference>
<keyword evidence="3" id="KW-1185">Reference proteome</keyword>
<evidence type="ECO:0000313" key="3">
    <source>
        <dbReference type="Proteomes" id="UP000054526"/>
    </source>
</evidence>
<dbReference type="SUPFAM" id="SSF54593">
    <property type="entry name" value="Glyoxalase/Bleomycin resistance protein/Dihydroxybiphenyl dioxygenase"/>
    <property type="match status" value="1"/>
</dbReference>